<protein>
    <submittedName>
        <fullName evidence="2">Uncharacterized protein</fullName>
    </submittedName>
</protein>
<keyword evidence="3" id="KW-1185">Reference proteome</keyword>
<dbReference type="EMBL" id="UYYB01111358">
    <property type="protein sequence ID" value="VDM81084.1"/>
    <property type="molecule type" value="Genomic_DNA"/>
</dbReference>
<name>A0A3P7JQT6_STRVU</name>
<feature type="signal peptide" evidence="1">
    <location>
        <begin position="1"/>
        <end position="15"/>
    </location>
</feature>
<proteinExistence type="predicted"/>
<accession>A0A3P7JQT6</accession>
<dbReference type="AlphaFoldDB" id="A0A3P7JQT6"/>
<dbReference type="Proteomes" id="UP000270094">
    <property type="component" value="Unassembled WGS sequence"/>
</dbReference>
<reference evidence="2 3" key="1">
    <citation type="submission" date="2018-11" db="EMBL/GenBank/DDBJ databases">
        <authorList>
            <consortium name="Pathogen Informatics"/>
        </authorList>
    </citation>
    <scope>NUCLEOTIDE SEQUENCE [LARGE SCALE GENOMIC DNA]</scope>
</reference>
<sequence>MKTCISVVFLATTVALPLEISNDDSIRDLYVGVEPFSGQVLPEEFYLQSSDSQVDELELKDGNHGDDYAIIEFVQVPYFSEEELQQESDQQQKSILSLIDEGALSSDYGVIAQQEHEILWKDEDMGQESRDLNLSSLPGLLIF</sequence>
<feature type="chain" id="PRO_5018326940" evidence="1">
    <location>
        <begin position="16"/>
        <end position="143"/>
    </location>
</feature>
<evidence type="ECO:0000313" key="2">
    <source>
        <dbReference type="EMBL" id="VDM81084.1"/>
    </source>
</evidence>
<organism evidence="2 3">
    <name type="scientific">Strongylus vulgaris</name>
    <name type="common">Blood worm</name>
    <dbReference type="NCBI Taxonomy" id="40348"/>
    <lineage>
        <taxon>Eukaryota</taxon>
        <taxon>Metazoa</taxon>
        <taxon>Ecdysozoa</taxon>
        <taxon>Nematoda</taxon>
        <taxon>Chromadorea</taxon>
        <taxon>Rhabditida</taxon>
        <taxon>Rhabditina</taxon>
        <taxon>Rhabditomorpha</taxon>
        <taxon>Strongyloidea</taxon>
        <taxon>Strongylidae</taxon>
        <taxon>Strongylus</taxon>
    </lineage>
</organism>
<keyword evidence="1" id="KW-0732">Signal</keyword>
<evidence type="ECO:0000313" key="3">
    <source>
        <dbReference type="Proteomes" id="UP000270094"/>
    </source>
</evidence>
<evidence type="ECO:0000256" key="1">
    <source>
        <dbReference type="SAM" id="SignalP"/>
    </source>
</evidence>
<gene>
    <name evidence="2" type="ORF">SVUK_LOCUS16082</name>
</gene>